<gene>
    <name evidence="1" type="ORF">UFOPK4237_01628</name>
</gene>
<organism evidence="1">
    <name type="scientific">freshwater metagenome</name>
    <dbReference type="NCBI Taxonomy" id="449393"/>
    <lineage>
        <taxon>unclassified sequences</taxon>
        <taxon>metagenomes</taxon>
        <taxon>ecological metagenomes</taxon>
    </lineage>
</organism>
<reference evidence="1" key="1">
    <citation type="submission" date="2020-05" db="EMBL/GenBank/DDBJ databases">
        <authorList>
            <person name="Chiriac C."/>
            <person name="Salcher M."/>
            <person name="Ghai R."/>
            <person name="Kavagutti S V."/>
        </authorList>
    </citation>
    <scope>NUCLEOTIDE SEQUENCE</scope>
</reference>
<accession>A0A6J7SRF5</accession>
<dbReference type="EMBL" id="CAFBPZ010000159">
    <property type="protein sequence ID" value="CAB5042818.1"/>
    <property type="molecule type" value="Genomic_DNA"/>
</dbReference>
<name>A0A6J7SRF5_9ZZZZ</name>
<dbReference type="AlphaFoldDB" id="A0A6J7SRF5"/>
<proteinExistence type="predicted"/>
<protein>
    <submittedName>
        <fullName evidence="1">Unannotated protein</fullName>
    </submittedName>
</protein>
<evidence type="ECO:0000313" key="1">
    <source>
        <dbReference type="EMBL" id="CAB5042818.1"/>
    </source>
</evidence>
<sequence>MIVSRDDRVLALPALRHFIDLRNVPPLKGRNTRGLRGLFEQGAVVWQNSGH</sequence>